<proteinExistence type="predicted"/>
<protein>
    <recommendedName>
        <fullName evidence="1">SET domain-containing protein</fullName>
    </recommendedName>
</protein>
<evidence type="ECO:0000313" key="2">
    <source>
        <dbReference type="EMBL" id="RIA85113.1"/>
    </source>
</evidence>
<evidence type="ECO:0000313" key="3">
    <source>
        <dbReference type="Proteomes" id="UP000265703"/>
    </source>
</evidence>
<dbReference type="SUPFAM" id="SSF82199">
    <property type="entry name" value="SET domain"/>
    <property type="match status" value="1"/>
</dbReference>
<dbReference type="InterPro" id="IPR001214">
    <property type="entry name" value="SET_dom"/>
</dbReference>
<dbReference type="InterPro" id="IPR046341">
    <property type="entry name" value="SET_dom_sf"/>
</dbReference>
<dbReference type="CDD" id="cd08161">
    <property type="entry name" value="SET"/>
    <property type="match status" value="1"/>
</dbReference>
<dbReference type="PROSITE" id="PS50280">
    <property type="entry name" value="SET"/>
    <property type="match status" value="1"/>
</dbReference>
<name>A0A397SFW3_9GLOM</name>
<feature type="domain" description="SET" evidence="1">
    <location>
        <begin position="63"/>
        <end position="170"/>
    </location>
</feature>
<keyword evidence="3" id="KW-1185">Reference proteome</keyword>
<dbReference type="Gene3D" id="2.170.270.10">
    <property type="entry name" value="SET domain"/>
    <property type="match status" value="1"/>
</dbReference>
<accession>A0A397SFW3</accession>
<organism evidence="2 3">
    <name type="scientific">Glomus cerebriforme</name>
    <dbReference type="NCBI Taxonomy" id="658196"/>
    <lineage>
        <taxon>Eukaryota</taxon>
        <taxon>Fungi</taxon>
        <taxon>Fungi incertae sedis</taxon>
        <taxon>Mucoromycota</taxon>
        <taxon>Glomeromycotina</taxon>
        <taxon>Glomeromycetes</taxon>
        <taxon>Glomerales</taxon>
        <taxon>Glomeraceae</taxon>
        <taxon>Glomus</taxon>
    </lineage>
</organism>
<dbReference type="EMBL" id="QKYT01000447">
    <property type="protein sequence ID" value="RIA85113.1"/>
    <property type="molecule type" value="Genomic_DNA"/>
</dbReference>
<dbReference type="AlphaFoldDB" id="A0A397SFW3"/>
<gene>
    <name evidence="2" type="ORF">C1645_782664</name>
</gene>
<sequence length="399" mass="46565">MNNCRSKVSFVNELPHIQQKFTSILKSPKETVSNYCDYDSLSIYNNKTKILVENSVDIYYPNNKLYILKIHDDFALMAMKAFNKGQFITRFTGNGIQFMQFVERNTLANELYAEFCSGSLLNSSEMLIFINRNENPNCYIVKTFDSEKIILSVYANKKVDVGEELSIGTIWSSSNSSTYINGLLNSQRDLFKDFKLSDIKDDIYQKITIDLNEEQKYYMNNDPDLLIDTITLESEILNHFLGYHSKNVSIDELTEVAIKLFKLDLNDKGFIKFTILCLNNCVSIEQKISILFNTYRLFILWWNNINYFTAASKSERFAVCWSLSFNGMMEIYVKAESWAKSLAINFSKFSKYLWQCLRAIEWKTVITVTSYNYFLFKLTNIYKIGNNERMMIGCSRIFL</sequence>
<comment type="caution">
    <text evidence="2">The sequence shown here is derived from an EMBL/GenBank/DDBJ whole genome shotgun (WGS) entry which is preliminary data.</text>
</comment>
<dbReference type="OrthoDB" id="2336574at2759"/>
<evidence type="ECO:0000259" key="1">
    <source>
        <dbReference type="PROSITE" id="PS50280"/>
    </source>
</evidence>
<reference evidence="2 3" key="1">
    <citation type="submission" date="2018-06" db="EMBL/GenBank/DDBJ databases">
        <title>Comparative genomics reveals the genomic features of Rhizophagus irregularis, R. cerebriforme, R. diaphanum and Gigaspora rosea, and their symbiotic lifestyle signature.</title>
        <authorList>
            <person name="Morin E."/>
            <person name="San Clemente H."/>
            <person name="Chen E.C.H."/>
            <person name="De La Providencia I."/>
            <person name="Hainaut M."/>
            <person name="Kuo A."/>
            <person name="Kohler A."/>
            <person name="Murat C."/>
            <person name="Tang N."/>
            <person name="Roy S."/>
            <person name="Loubradou J."/>
            <person name="Henrissat B."/>
            <person name="Grigoriev I.V."/>
            <person name="Corradi N."/>
            <person name="Roux C."/>
            <person name="Martin F.M."/>
        </authorList>
    </citation>
    <scope>NUCLEOTIDE SEQUENCE [LARGE SCALE GENOMIC DNA]</scope>
    <source>
        <strain evidence="2 3">DAOM 227022</strain>
    </source>
</reference>
<dbReference type="Proteomes" id="UP000265703">
    <property type="component" value="Unassembled WGS sequence"/>
</dbReference>